<sequence>MSHTIDGRSADTASVAELVGTTAEQLSRLVREEAKLAAAEAQGKAKRLGAGAGLVAVAAVLALLAAGALVAAAIAALAQVLPVWAAALVVVGGLVLIAALVGLLGWMSIRRATPPIPEQAAASLRQDMAVIKNRSRR</sequence>
<dbReference type="AlphaFoldDB" id="A0A846Y0B5"/>
<keyword evidence="1" id="KW-1133">Transmembrane helix</keyword>
<feature type="transmembrane region" description="Helical" evidence="1">
    <location>
        <begin position="83"/>
        <end position="106"/>
    </location>
</feature>
<evidence type="ECO:0000313" key="2">
    <source>
        <dbReference type="EMBL" id="NKY52723.1"/>
    </source>
</evidence>
<keyword evidence="3" id="KW-1185">Reference proteome</keyword>
<dbReference type="InterPro" id="IPR009937">
    <property type="entry name" value="Phage_holin_3_6"/>
</dbReference>
<feature type="transmembrane region" description="Helical" evidence="1">
    <location>
        <begin position="54"/>
        <end position="77"/>
    </location>
</feature>
<keyword evidence="1" id="KW-0812">Transmembrane</keyword>
<protein>
    <submittedName>
        <fullName evidence="2">Phage holin family protein</fullName>
    </submittedName>
</protein>
<name>A0A846Y0B5_9NOCA</name>
<keyword evidence="1" id="KW-0472">Membrane</keyword>
<dbReference type="Proteomes" id="UP000565711">
    <property type="component" value="Unassembled WGS sequence"/>
</dbReference>
<gene>
    <name evidence="2" type="ORF">HGA08_21190</name>
</gene>
<organism evidence="2 3">
    <name type="scientific">Nocardia vermiculata</name>
    <dbReference type="NCBI Taxonomy" id="257274"/>
    <lineage>
        <taxon>Bacteria</taxon>
        <taxon>Bacillati</taxon>
        <taxon>Actinomycetota</taxon>
        <taxon>Actinomycetes</taxon>
        <taxon>Mycobacteriales</taxon>
        <taxon>Nocardiaceae</taxon>
        <taxon>Nocardia</taxon>
    </lineage>
</organism>
<accession>A0A846Y0B5</accession>
<dbReference type="EMBL" id="JAAXOP010000013">
    <property type="protein sequence ID" value="NKY52723.1"/>
    <property type="molecule type" value="Genomic_DNA"/>
</dbReference>
<comment type="caution">
    <text evidence="2">The sequence shown here is derived from an EMBL/GenBank/DDBJ whole genome shotgun (WGS) entry which is preliminary data.</text>
</comment>
<proteinExistence type="predicted"/>
<dbReference type="Pfam" id="PF07332">
    <property type="entry name" value="Phage_holin_3_6"/>
    <property type="match status" value="1"/>
</dbReference>
<evidence type="ECO:0000256" key="1">
    <source>
        <dbReference type="SAM" id="Phobius"/>
    </source>
</evidence>
<reference evidence="2 3" key="1">
    <citation type="submission" date="2020-04" db="EMBL/GenBank/DDBJ databases">
        <title>MicrobeNet Type strains.</title>
        <authorList>
            <person name="Nicholson A.C."/>
        </authorList>
    </citation>
    <scope>NUCLEOTIDE SEQUENCE [LARGE SCALE GENOMIC DNA]</scope>
    <source>
        <strain evidence="2 3">JCM 12354</strain>
    </source>
</reference>
<evidence type="ECO:0000313" key="3">
    <source>
        <dbReference type="Proteomes" id="UP000565711"/>
    </source>
</evidence>
<dbReference type="RefSeq" id="WP_067874581.1">
    <property type="nucleotide sequence ID" value="NZ_JAAXOP010000013.1"/>
</dbReference>